<feature type="domain" description="Protein kinase" evidence="4">
    <location>
        <begin position="915"/>
        <end position="1201"/>
    </location>
</feature>
<accession>A0A7J6QB14</accession>
<dbReference type="Proteomes" id="UP000574390">
    <property type="component" value="Unassembled WGS sequence"/>
</dbReference>
<evidence type="ECO:0000313" key="5">
    <source>
        <dbReference type="EMBL" id="KAF4705754.1"/>
    </source>
</evidence>
<evidence type="ECO:0000256" key="3">
    <source>
        <dbReference type="SAM" id="MobiDB-lite"/>
    </source>
</evidence>
<evidence type="ECO:0000256" key="2">
    <source>
        <dbReference type="ARBA" id="ARBA00022840"/>
    </source>
</evidence>
<dbReference type="GO" id="GO:0005737">
    <property type="term" value="C:cytoplasm"/>
    <property type="evidence" value="ECO:0007669"/>
    <property type="project" value="TreeGrafter"/>
</dbReference>
<evidence type="ECO:0000259" key="4">
    <source>
        <dbReference type="PROSITE" id="PS50011"/>
    </source>
</evidence>
<dbReference type="GO" id="GO:0010506">
    <property type="term" value="P:regulation of autophagy"/>
    <property type="evidence" value="ECO:0007669"/>
    <property type="project" value="InterPro"/>
</dbReference>
<dbReference type="GO" id="GO:0004674">
    <property type="term" value="F:protein serine/threonine kinase activity"/>
    <property type="evidence" value="ECO:0007669"/>
    <property type="project" value="InterPro"/>
</dbReference>
<feature type="compositionally biased region" description="Low complexity" evidence="3">
    <location>
        <begin position="1337"/>
        <end position="1352"/>
    </location>
</feature>
<feature type="region of interest" description="Disordered" evidence="3">
    <location>
        <begin position="1237"/>
        <end position="1271"/>
    </location>
</feature>
<reference evidence="5 6" key="1">
    <citation type="submission" date="2020-04" db="EMBL/GenBank/DDBJ databases">
        <title>Perkinsus olseni comparative genomics.</title>
        <authorList>
            <person name="Bogema D.R."/>
        </authorList>
    </citation>
    <scope>NUCLEOTIDE SEQUENCE [LARGE SCALE GENOMIC DNA]</scope>
    <source>
        <strain evidence="5">ATCC PRA-205</strain>
    </source>
</reference>
<name>A0A7J6QB14_PEROL</name>
<dbReference type="SUPFAM" id="SSF52096">
    <property type="entry name" value="ClpP/crotonase"/>
    <property type="match status" value="1"/>
</dbReference>
<feature type="compositionally biased region" description="Low complexity" evidence="3">
    <location>
        <begin position="484"/>
        <end position="493"/>
    </location>
</feature>
<dbReference type="InterPro" id="IPR029045">
    <property type="entry name" value="ClpP/crotonase-like_dom_sf"/>
</dbReference>
<organism evidence="5 6">
    <name type="scientific">Perkinsus olseni</name>
    <name type="common">Perkinsus atlanticus</name>
    <dbReference type="NCBI Taxonomy" id="32597"/>
    <lineage>
        <taxon>Eukaryota</taxon>
        <taxon>Sar</taxon>
        <taxon>Alveolata</taxon>
        <taxon>Perkinsozoa</taxon>
        <taxon>Perkinsea</taxon>
        <taxon>Perkinsida</taxon>
        <taxon>Perkinsidae</taxon>
        <taxon>Perkinsus</taxon>
    </lineage>
</organism>
<keyword evidence="1" id="KW-0547">Nucleotide-binding</keyword>
<evidence type="ECO:0000256" key="1">
    <source>
        <dbReference type="ARBA" id="ARBA00022741"/>
    </source>
</evidence>
<dbReference type="Pfam" id="PF00069">
    <property type="entry name" value="Pkinase"/>
    <property type="match status" value="2"/>
</dbReference>
<dbReference type="Gene3D" id="1.10.510.10">
    <property type="entry name" value="Transferase(Phosphotransferase) domain 1"/>
    <property type="match status" value="1"/>
</dbReference>
<dbReference type="PROSITE" id="PS50011">
    <property type="entry name" value="PROTEIN_KINASE_DOM"/>
    <property type="match status" value="1"/>
</dbReference>
<sequence>MFITVCTLPLSTAFPSLLGGCGSAHDDPPTGHHRNTTSTTINKNRISASSTGRLYLAEDAVDYCAALEGVSNEYDIPGRDDITERWSSGKALMRCVSQLTISRFDALFTLHNLRYGVAEAYAFTDIAKDSTTSIIQNNTCGFQVYDIRVDLIGVFDRKIEEMAKATKGMTGKRRMEYLKGPTPALPFHGGLMDVLNSLYDAHTYYQSPLNMFTFVLPVGFQPVCSSNDSPCPDTSTQKVRLREVGLDVEYRKIFTKWPTVHHYNYLSPIATINGQEVLEWMESMVTGGVLKGLHQGVNQRINDWFFINDAPLYIPLAWYHVSSADDITPLQVVYEDGTSDTIEWLGKLIDYSKGMESMGVSDGLSWRVYNSLINRNTQFDYVIDMEKRKFGRYLNTLTDTPNTNLAAADPQLDYAVTKVLENGRRRPDPSAPEEVVNGMKGDDDGEGRRRVTSALVDKKIRRSGSSTPHGSGDRIPHPMMVRGSSGALDTAAAASSSSSRAQLPRWKEAIGGVLKWRVEANAMVVVITTFSISPHTTNSHDILLPQFFQIQEEARRMGIRRILLDLSGNTGGSLNSAFAVLWYLLTPSEVCQPQAKHITNHWRLWLQSFAFHWSKSVDDGARRVWRRLEDASFIQERMDELRSILRYAAAIDKSTIGDDLDGALRNVDGLEAWVLGMQDGKARRWAFLQILQHQLFLTESAREDITRSSTGWYPFGNTDFVDPATGASFDPPLRQYQHPETHHWGGSSNYSQRAPWRFCEDIINRQMPALQRQYAPSGIRPAAAADWSYWREVAVLTDGRCGSACTTVAATLYLSKRATTYTFGGRIDKAMAFGSYAGGNVVSYDHFWPRFSIASHLAHWGTLGGSPWSKRYGKNWVHYATIFPTTATASFTFNMAFHTALGQQSLPVQWYEMPSHYHEEVGIGNFCTVYRARDEVDDSLVALKVFHKDEIRRAKKEKDVLMEKHALSRLHHPNIIKLLYTFTDPHNCYIVTEYCEGGELWNLVAHCGLGEGPSKYYLKQMAEALRYCHQAGIVHRDVKVIGRRLPPPPPLKLLLSPYIIQAENALLSADRRTLKLCDFGTARDLLNPQIQGAGNMCFNKHMEHYVGTANFLAPEVIMNKENDERSDIWSLGGTIYQVRFGIPPYVAGSEYLIYLRIRHHDLQFPADGVGIEPSCLDLIRWCNNEDSRPQSFDEVLNHPWFQDTPSHIPPLSLEEVCTRSLARAGFADRTCRYDEDTSAAAAATSTTTTTTTSSSHDGGPHDDHQSEGGIPTLSYDEGWIVEHNLRQGSVDALRRLLVVREWERKSMPGSGTAMLDHLHLPHLIEAQRRLRMDDEQPSPSASSSSGGLSSPSVSPPPPD</sequence>
<dbReference type="FunFam" id="3.30.200.20:FF:000042">
    <property type="entry name" value="Aurora kinase A"/>
    <property type="match status" value="1"/>
</dbReference>
<protein>
    <recommendedName>
        <fullName evidence="4">Protein kinase domain-containing protein</fullName>
    </recommendedName>
</protein>
<feature type="compositionally biased region" description="Basic and acidic residues" evidence="3">
    <location>
        <begin position="440"/>
        <end position="449"/>
    </location>
</feature>
<dbReference type="SUPFAM" id="SSF56112">
    <property type="entry name" value="Protein kinase-like (PK-like)"/>
    <property type="match status" value="1"/>
</dbReference>
<proteinExistence type="predicted"/>
<dbReference type="InterPro" id="IPR000719">
    <property type="entry name" value="Prot_kinase_dom"/>
</dbReference>
<dbReference type="InterPro" id="IPR011009">
    <property type="entry name" value="Kinase-like_dom_sf"/>
</dbReference>
<feature type="compositionally biased region" description="Low complexity" evidence="3">
    <location>
        <begin position="1238"/>
        <end position="1255"/>
    </location>
</feature>
<keyword evidence="2" id="KW-0067">ATP-binding</keyword>
<dbReference type="EMBL" id="JABANM010030736">
    <property type="protein sequence ID" value="KAF4705754.1"/>
    <property type="molecule type" value="Genomic_DNA"/>
</dbReference>
<feature type="region of interest" description="Disordered" evidence="3">
    <location>
        <begin position="421"/>
        <end position="493"/>
    </location>
</feature>
<dbReference type="PANTHER" id="PTHR24348:SF68">
    <property type="entry name" value="SERINE_THREONINE-PROTEIN KINASE ATG1C"/>
    <property type="match status" value="1"/>
</dbReference>
<feature type="region of interest" description="Disordered" evidence="3">
    <location>
        <begin position="1330"/>
        <end position="1359"/>
    </location>
</feature>
<dbReference type="PANTHER" id="PTHR24348">
    <property type="entry name" value="SERINE/THREONINE-PROTEIN KINASE UNC-51-RELATED"/>
    <property type="match status" value="1"/>
</dbReference>
<dbReference type="Gene3D" id="3.90.226.10">
    <property type="entry name" value="2-enoyl-CoA Hydratase, Chain A, domain 1"/>
    <property type="match status" value="1"/>
</dbReference>
<dbReference type="GO" id="GO:0005524">
    <property type="term" value="F:ATP binding"/>
    <property type="evidence" value="ECO:0007669"/>
    <property type="project" value="UniProtKB-KW"/>
</dbReference>
<comment type="caution">
    <text evidence="5">The sequence shown here is derived from an EMBL/GenBank/DDBJ whole genome shotgun (WGS) entry which is preliminary data.</text>
</comment>
<evidence type="ECO:0000313" key="6">
    <source>
        <dbReference type="Proteomes" id="UP000574390"/>
    </source>
</evidence>
<gene>
    <name evidence="5" type="ORF">FOZ62_026537</name>
</gene>
<dbReference type="InterPro" id="IPR045269">
    <property type="entry name" value="Atg1-like"/>
</dbReference>